<dbReference type="InterPro" id="IPR011201">
    <property type="entry name" value="Zinc-ribbon_6_bact"/>
</dbReference>
<gene>
    <name evidence="2" type="ORF">A0123_02015</name>
</gene>
<dbReference type="InterPro" id="IPR031321">
    <property type="entry name" value="UCP012641"/>
</dbReference>
<reference evidence="2 3" key="1">
    <citation type="submission" date="2016-03" db="EMBL/GenBank/DDBJ databases">
        <title>Draft genome sequence of Gluconobacter cerinus strain CECT 9110.</title>
        <authorList>
            <person name="Sainz F."/>
            <person name="Mas A."/>
            <person name="Torija M.J."/>
        </authorList>
    </citation>
    <scope>NUCLEOTIDE SEQUENCE [LARGE SCALE GENOMIC DNA]</scope>
    <source>
        <strain evidence="2 3">CECT 9110</strain>
    </source>
</reference>
<organism evidence="2 3">
    <name type="scientific">Gluconobacter cerinus</name>
    <dbReference type="NCBI Taxonomy" id="38307"/>
    <lineage>
        <taxon>Bacteria</taxon>
        <taxon>Pseudomonadati</taxon>
        <taxon>Pseudomonadota</taxon>
        <taxon>Alphaproteobacteria</taxon>
        <taxon>Acetobacterales</taxon>
        <taxon>Acetobacteraceae</taxon>
        <taxon>Gluconobacter</taxon>
    </lineage>
</organism>
<dbReference type="Proteomes" id="UP000077786">
    <property type="component" value="Unassembled WGS sequence"/>
</dbReference>
<feature type="domain" description="Zinc-ribbon" evidence="1">
    <location>
        <begin position="3"/>
        <end position="98"/>
    </location>
</feature>
<dbReference type="Pfam" id="PF15887">
    <property type="entry name" value="Peptidase_Mx"/>
    <property type="match status" value="1"/>
</dbReference>
<dbReference type="OrthoDB" id="256753at2"/>
<comment type="caution">
    <text evidence="2">The sequence shown here is derived from an EMBL/GenBank/DDBJ whole genome shotgun (WGS) entry which is preliminary data.</text>
</comment>
<evidence type="ECO:0000259" key="1">
    <source>
        <dbReference type="Pfam" id="PF10005"/>
    </source>
</evidence>
<dbReference type="EMBL" id="LUTU01000008">
    <property type="protein sequence ID" value="OAJ67416.1"/>
    <property type="molecule type" value="Genomic_DNA"/>
</dbReference>
<dbReference type="Pfam" id="PF10005">
    <property type="entry name" value="Zn_ribbon_DZR_6"/>
    <property type="match status" value="1"/>
</dbReference>
<dbReference type="PIRSF" id="PIRSF012641">
    <property type="entry name" value="UCP012641"/>
    <property type="match status" value="1"/>
</dbReference>
<accession>A0A1B6VJM8</accession>
<proteinExistence type="predicted"/>
<evidence type="ECO:0000313" key="2">
    <source>
        <dbReference type="EMBL" id="OAJ67416.1"/>
    </source>
</evidence>
<dbReference type="AlphaFoldDB" id="A0A1B6VJM8"/>
<sequence length="360" mass="41226">MKLFSCQCCQQALYFENIACESCHHPVGYLPGLATLTALEPTGTGRWHPVEEQVQHAELVYCANHAYDACNWLTTPDRSGRPAICFACRFNRTIPNLDNPKNLERWRKIEVAKHRLFYTLLRLKLPIRSRWEDPHNGLAFDFLDDAADGSAPIMTGHNNGLITLAIREADDAERERMRVEMGEYYRTLLGHFRHEIGHYYWNVLVRDAGRLESCRAVFGDDQQDYQEALQNHYSNPPPEDWRERHVSMYATSHPWEDFAETWAHYLHIVSTLETAWAYGVTIHPVLPDASPLSTNGPGNDPYLTSTFDEIMEAWVPLTSAVNSLNRSMGLSDFYPFVLTSGVREKLAFIHSLIRETQALG</sequence>
<name>A0A1B6VJM8_9PROT</name>
<protein>
    <recommendedName>
        <fullName evidence="1">Zinc-ribbon domain-containing protein</fullName>
    </recommendedName>
</protein>
<evidence type="ECO:0000313" key="3">
    <source>
        <dbReference type="Proteomes" id="UP000077786"/>
    </source>
</evidence>
<dbReference type="RefSeq" id="WP_046900779.1">
    <property type="nucleotide sequence ID" value="NZ_LUTU01000008.1"/>
</dbReference>
<dbReference type="PATRIC" id="fig|38307.3.peg.2079"/>